<name>A0A0K2UV09_LEPSM</name>
<evidence type="ECO:0000313" key="2">
    <source>
        <dbReference type="EMBL" id="CDW42118.1"/>
    </source>
</evidence>
<accession>A0A0K2UV09</accession>
<reference evidence="2" key="1">
    <citation type="submission" date="2014-05" db="EMBL/GenBank/DDBJ databases">
        <authorList>
            <person name="Chronopoulou M."/>
        </authorList>
    </citation>
    <scope>NUCLEOTIDE SEQUENCE</scope>
    <source>
        <tissue evidence="2">Whole organism</tissue>
    </source>
</reference>
<sequence length="180" mass="20440">MYKTTLISMLLIVYLTTLVVSLPIEESKHIYLSSNNEPPSLQAVGISPSPFQHFSKYSPYKLQKRMDFFDTKRSGARGFHEGIFDQGFGGFSPLRKRAGRLVIDKRRPEMTSRGIHADAFTSGFGDFYTMKRSPLISSPSLEGDDTLLDEQRRINDRLIELLIERDALSEGNEDDLMSRA</sequence>
<dbReference type="AlphaFoldDB" id="A0A0K2UV09"/>
<feature type="chain" id="PRO_5005488936" evidence="1">
    <location>
        <begin position="22"/>
        <end position="180"/>
    </location>
</feature>
<dbReference type="OrthoDB" id="6348963at2759"/>
<proteinExistence type="predicted"/>
<organism evidence="2">
    <name type="scientific">Lepeophtheirus salmonis</name>
    <name type="common">Salmon louse</name>
    <name type="synonym">Caligus salmonis</name>
    <dbReference type="NCBI Taxonomy" id="72036"/>
    <lineage>
        <taxon>Eukaryota</taxon>
        <taxon>Metazoa</taxon>
        <taxon>Ecdysozoa</taxon>
        <taxon>Arthropoda</taxon>
        <taxon>Crustacea</taxon>
        <taxon>Multicrustacea</taxon>
        <taxon>Hexanauplia</taxon>
        <taxon>Copepoda</taxon>
        <taxon>Siphonostomatoida</taxon>
        <taxon>Caligidae</taxon>
        <taxon>Lepeophtheirus</taxon>
    </lineage>
</organism>
<protein>
    <submittedName>
        <fullName evidence="2">Uncharacterized protein</fullName>
    </submittedName>
</protein>
<feature type="signal peptide" evidence="1">
    <location>
        <begin position="1"/>
        <end position="21"/>
    </location>
</feature>
<keyword evidence="1" id="KW-0732">Signal</keyword>
<dbReference type="EMBL" id="HACA01024757">
    <property type="protein sequence ID" value="CDW42118.1"/>
    <property type="molecule type" value="Transcribed_RNA"/>
</dbReference>
<evidence type="ECO:0000256" key="1">
    <source>
        <dbReference type="SAM" id="SignalP"/>
    </source>
</evidence>